<dbReference type="SUPFAM" id="SSF53335">
    <property type="entry name" value="S-adenosyl-L-methionine-dependent methyltransferases"/>
    <property type="match status" value="1"/>
</dbReference>
<reference evidence="1 2" key="1">
    <citation type="submission" date="2018-06" db="EMBL/GenBank/DDBJ databases">
        <title>Genomic Encyclopedia of Archaeal and Bacterial Type Strains, Phase II (KMG-II): from individual species to whole genera.</title>
        <authorList>
            <person name="Goeker M."/>
        </authorList>
    </citation>
    <scope>NUCLEOTIDE SEQUENCE [LARGE SCALE GENOMIC DNA]</scope>
    <source>
        <strain evidence="1 2">DSM 29821</strain>
    </source>
</reference>
<comment type="caution">
    <text evidence="1">The sequence shown here is derived from an EMBL/GenBank/DDBJ whole genome shotgun (WGS) entry which is preliminary data.</text>
</comment>
<dbReference type="OrthoDB" id="2615562at2"/>
<dbReference type="AlphaFoldDB" id="A0A327WAQ7"/>
<gene>
    <name evidence="1" type="ORF">CLV59_101386</name>
</gene>
<accession>A0A327WAQ7</accession>
<evidence type="ECO:0008006" key="3">
    <source>
        <dbReference type="Google" id="ProtNLM"/>
    </source>
</evidence>
<dbReference type="Proteomes" id="UP000249819">
    <property type="component" value="Unassembled WGS sequence"/>
</dbReference>
<name>A0A327WAQ7_9BACT</name>
<proteinExistence type="predicted"/>
<evidence type="ECO:0000313" key="2">
    <source>
        <dbReference type="Proteomes" id="UP000249819"/>
    </source>
</evidence>
<organism evidence="1 2">
    <name type="scientific">Chitinophaga dinghuensis</name>
    <dbReference type="NCBI Taxonomy" id="1539050"/>
    <lineage>
        <taxon>Bacteria</taxon>
        <taxon>Pseudomonadati</taxon>
        <taxon>Bacteroidota</taxon>
        <taxon>Chitinophagia</taxon>
        <taxon>Chitinophagales</taxon>
        <taxon>Chitinophagaceae</taxon>
        <taxon>Chitinophaga</taxon>
    </lineage>
</organism>
<protein>
    <recommendedName>
        <fullName evidence="3">Methyltransferase family protein</fullName>
    </recommendedName>
</protein>
<dbReference type="EMBL" id="QLMA01000001">
    <property type="protein sequence ID" value="RAJ87625.1"/>
    <property type="molecule type" value="Genomic_DNA"/>
</dbReference>
<dbReference type="InterPro" id="IPR029063">
    <property type="entry name" value="SAM-dependent_MTases_sf"/>
</dbReference>
<sequence>MEFSPIIDRQLAFHANKNICNVRQLATMEFTPEMRRFIAEKRVLSPALADRLIGYIVDNVLRQFYQVNQYFAFPGRAVEELRKLYIRLMEEIYTDEAAVVSPKHYMRLRNWLCQWNPFADQLYTQAPDEITPVVCAEYQARLQLQVLQLSPENITGPLLDIGCGEHASLVKYLRSIGVQAVGIDRMPPQNSVSLQYDWLEFPYGTAQWGTIVSHLGFSNHFHHHHLREDGDFRLYAARFMDMLSGLKPGGSFHYAPGLPVIERFLNRQDFQVETFPTGHHDFTATVITKLR</sequence>
<keyword evidence="2" id="KW-1185">Reference proteome</keyword>
<evidence type="ECO:0000313" key="1">
    <source>
        <dbReference type="EMBL" id="RAJ87625.1"/>
    </source>
</evidence>
<dbReference type="RefSeq" id="WP_111590304.1">
    <property type="nucleotide sequence ID" value="NZ_QLMA01000001.1"/>
</dbReference>